<reference evidence="1" key="2">
    <citation type="submission" date="2021-04" db="EMBL/GenBank/DDBJ databases">
        <authorList>
            <person name="Liu J."/>
        </authorList>
    </citation>
    <scope>NUCLEOTIDE SEQUENCE</scope>
    <source>
        <strain evidence="1">BAD-6</strain>
    </source>
</reference>
<dbReference type="RefSeq" id="WP_227020616.1">
    <property type="nucleotide sequence ID" value="NZ_JAGSND010000030.1"/>
</dbReference>
<name>A0A8J7W4V1_9FIRM</name>
<dbReference type="Pfam" id="PF01177">
    <property type="entry name" value="Asp_Glu_race"/>
    <property type="match status" value="1"/>
</dbReference>
<dbReference type="Proteomes" id="UP000675664">
    <property type="component" value="Unassembled WGS sequence"/>
</dbReference>
<dbReference type="GO" id="GO:0047661">
    <property type="term" value="F:amino-acid racemase activity"/>
    <property type="evidence" value="ECO:0007669"/>
    <property type="project" value="InterPro"/>
</dbReference>
<dbReference type="EMBL" id="JAGSND010000030">
    <property type="protein sequence ID" value="MBR0600499.1"/>
    <property type="molecule type" value="Genomic_DNA"/>
</dbReference>
<reference evidence="1" key="1">
    <citation type="submission" date="2021-04" db="EMBL/GenBank/DDBJ databases">
        <title>Sinoanaerobacter chloroacetimidivorans sp. nov., an obligate anaerobic bacterium isolated from anaerobic sludge.</title>
        <authorList>
            <person name="Bao Y."/>
        </authorList>
    </citation>
    <scope>NUCLEOTIDE SEQUENCE</scope>
    <source>
        <strain evidence="1">BAD-6</strain>
    </source>
</reference>
<comment type="caution">
    <text evidence="1">The sequence shown here is derived from an EMBL/GenBank/DDBJ whole genome shotgun (WGS) entry which is preliminary data.</text>
</comment>
<proteinExistence type="predicted"/>
<gene>
    <name evidence="1" type="ORF">KCX82_21755</name>
</gene>
<keyword evidence="2" id="KW-1185">Reference proteome</keyword>
<dbReference type="InterPro" id="IPR015942">
    <property type="entry name" value="Asp/Glu/hydantoin_racemase"/>
</dbReference>
<protein>
    <submittedName>
        <fullName evidence="1">Aspartate/glutamate racemase family protein</fullName>
    </submittedName>
</protein>
<evidence type="ECO:0000313" key="2">
    <source>
        <dbReference type="Proteomes" id="UP000675664"/>
    </source>
</evidence>
<dbReference type="AlphaFoldDB" id="A0A8J7W4V1"/>
<dbReference type="InterPro" id="IPR001920">
    <property type="entry name" value="Asp/Glu_race"/>
</dbReference>
<dbReference type="Gene3D" id="3.40.50.1860">
    <property type="match status" value="1"/>
</dbReference>
<sequence length="263" mass="28976">MDKRIVGRQYGYLTSNNDSRFVQAIDHQQIAGYSVGIVYIENVFYPMMPGNVVNAYTYDFPVRMMAVPNLTNDRLFNADPTIADDIIATAKHMVEKEGVRAICSACGFFGNFHKQVAAAVDVPVAMSSLVQLPWIKNLMKPGQKVGILTANGAALTPQLFQNCGVEDFSNIVVKGMENSENFAAVVDMRGHFDNGKARDEVVKAALELFEDGDDIGAILLECSDMPPYAAAVQEATQLPVFDFITLIKWLHNGTTQRPYAGWI</sequence>
<organism evidence="1 2">
    <name type="scientific">Sinanaerobacter chloroacetimidivorans</name>
    <dbReference type="NCBI Taxonomy" id="2818044"/>
    <lineage>
        <taxon>Bacteria</taxon>
        <taxon>Bacillati</taxon>
        <taxon>Bacillota</taxon>
        <taxon>Clostridia</taxon>
        <taxon>Peptostreptococcales</taxon>
        <taxon>Anaerovoracaceae</taxon>
        <taxon>Sinanaerobacter</taxon>
    </lineage>
</organism>
<evidence type="ECO:0000313" key="1">
    <source>
        <dbReference type="EMBL" id="MBR0600499.1"/>
    </source>
</evidence>
<accession>A0A8J7W4V1</accession>
<dbReference type="NCBIfam" id="NF005679">
    <property type="entry name" value="PRK07475.1"/>
    <property type="match status" value="1"/>
</dbReference>